<keyword evidence="4" id="KW-1185">Reference proteome</keyword>
<dbReference type="AlphaFoldDB" id="A0A562TAD7"/>
<sequence>MRWLAGLSSRAILLYCTAFLSAAVLGAAPGSAQEFRLITSPWPPSNYLDEEGRPTGLSVAVVEAIKHRLGVDTPIEVLPWARGYVIAEQNPNVMLFTAGRTDERVAAGFEFIGPIVMWRHVLLSRSDATFEISDLEDVWMQDLTAAAVRGSWQAKLLQSAGVDVVETDDQAMSARMLLAGRIDLWFTSSLQASVVLRDLNEPQNAVVEHFTIRKSPSYLMISKGTDPALLAEWRGAFQALKSTGFYDELVELWSARLGIPLGHDPDQGTFAKPQNISFVIP</sequence>
<protein>
    <submittedName>
        <fullName evidence="3">Amino acid ABC transporter substrate-binding protein (PAAT family)</fullName>
    </submittedName>
</protein>
<evidence type="ECO:0000259" key="2">
    <source>
        <dbReference type="SMART" id="SM00062"/>
    </source>
</evidence>
<feature type="signal peptide" evidence="1">
    <location>
        <begin position="1"/>
        <end position="22"/>
    </location>
</feature>
<evidence type="ECO:0000313" key="4">
    <source>
        <dbReference type="Proteomes" id="UP000320593"/>
    </source>
</evidence>
<dbReference type="Proteomes" id="UP000320593">
    <property type="component" value="Unassembled WGS sequence"/>
</dbReference>
<accession>A0A562TAD7</accession>
<dbReference type="PANTHER" id="PTHR38834:SF3">
    <property type="entry name" value="SOLUTE-BINDING PROTEIN FAMILY 3_N-TERMINAL DOMAIN-CONTAINING PROTEIN"/>
    <property type="match status" value="1"/>
</dbReference>
<keyword evidence="1" id="KW-0732">Signal</keyword>
<proteinExistence type="predicted"/>
<dbReference type="Pfam" id="PF00497">
    <property type="entry name" value="SBP_bac_3"/>
    <property type="match status" value="1"/>
</dbReference>
<dbReference type="SUPFAM" id="SSF53850">
    <property type="entry name" value="Periplasmic binding protein-like II"/>
    <property type="match status" value="1"/>
</dbReference>
<organism evidence="3 4">
    <name type="scientific">Roseibium hamelinense</name>
    <dbReference type="NCBI Taxonomy" id="150831"/>
    <lineage>
        <taxon>Bacteria</taxon>
        <taxon>Pseudomonadati</taxon>
        <taxon>Pseudomonadota</taxon>
        <taxon>Alphaproteobacteria</taxon>
        <taxon>Hyphomicrobiales</taxon>
        <taxon>Stappiaceae</taxon>
        <taxon>Roseibium</taxon>
    </lineage>
</organism>
<reference evidence="3 4" key="1">
    <citation type="submission" date="2019-07" db="EMBL/GenBank/DDBJ databases">
        <title>Genomic Encyclopedia of Archaeal and Bacterial Type Strains, Phase II (KMG-II): from individual species to whole genera.</title>
        <authorList>
            <person name="Goeker M."/>
        </authorList>
    </citation>
    <scope>NUCLEOTIDE SEQUENCE [LARGE SCALE GENOMIC DNA]</scope>
    <source>
        <strain evidence="3 4">ATCC BAA-252</strain>
    </source>
</reference>
<dbReference type="PANTHER" id="PTHR38834">
    <property type="entry name" value="PERIPLASMIC SUBSTRATE BINDING PROTEIN FAMILY 3"/>
    <property type="match status" value="1"/>
</dbReference>
<name>A0A562TAD7_9HYPH</name>
<feature type="chain" id="PRO_5021718541" evidence="1">
    <location>
        <begin position="23"/>
        <end position="281"/>
    </location>
</feature>
<comment type="caution">
    <text evidence="3">The sequence shown here is derived from an EMBL/GenBank/DDBJ whole genome shotgun (WGS) entry which is preliminary data.</text>
</comment>
<dbReference type="Gene3D" id="3.40.190.10">
    <property type="entry name" value="Periplasmic binding protein-like II"/>
    <property type="match status" value="2"/>
</dbReference>
<dbReference type="SMART" id="SM00062">
    <property type="entry name" value="PBPb"/>
    <property type="match status" value="1"/>
</dbReference>
<dbReference type="EMBL" id="VLLF01000002">
    <property type="protein sequence ID" value="TWI90074.1"/>
    <property type="molecule type" value="Genomic_DNA"/>
</dbReference>
<evidence type="ECO:0000313" key="3">
    <source>
        <dbReference type="EMBL" id="TWI90074.1"/>
    </source>
</evidence>
<feature type="domain" description="Solute-binding protein family 3/N-terminal" evidence="2">
    <location>
        <begin position="34"/>
        <end position="257"/>
    </location>
</feature>
<dbReference type="InterPro" id="IPR001638">
    <property type="entry name" value="Solute-binding_3/MltF_N"/>
</dbReference>
<gene>
    <name evidence="3" type="ORF">JM93_01050</name>
</gene>
<evidence type="ECO:0000256" key="1">
    <source>
        <dbReference type="SAM" id="SignalP"/>
    </source>
</evidence>